<dbReference type="EMBL" id="JAWZYT010001745">
    <property type="protein sequence ID" value="KAK4309471.1"/>
    <property type="molecule type" value="Genomic_DNA"/>
</dbReference>
<accession>A0AAE1U685</accession>
<organism evidence="2 3">
    <name type="scientific">Petrolisthes manimaculis</name>
    <dbReference type="NCBI Taxonomy" id="1843537"/>
    <lineage>
        <taxon>Eukaryota</taxon>
        <taxon>Metazoa</taxon>
        <taxon>Ecdysozoa</taxon>
        <taxon>Arthropoda</taxon>
        <taxon>Crustacea</taxon>
        <taxon>Multicrustacea</taxon>
        <taxon>Malacostraca</taxon>
        <taxon>Eumalacostraca</taxon>
        <taxon>Eucarida</taxon>
        <taxon>Decapoda</taxon>
        <taxon>Pleocyemata</taxon>
        <taxon>Anomura</taxon>
        <taxon>Galatheoidea</taxon>
        <taxon>Porcellanidae</taxon>
        <taxon>Petrolisthes</taxon>
    </lineage>
</organism>
<dbReference type="Proteomes" id="UP001292094">
    <property type="component" value="Unassembled WGS sequence"/>
</dbReference>
<evidence type="ECO:0000313" key="3">
    <source>
        <dbReference type="Proteomes" id="UP001292094"/>
    </source>
</evidence>
<reference evidence="2" key="1">
    <citation type="submission" date="2023-11" db="EMBL/GenBank/DDBJ databases">
        <title>Genome assemblies of two species of porcelain crab, Petrolisthes cinctipes and Petrolisthes manimaculis (Anomura: Porcellanidae).</title>
        <authorList>
            <person name="Angst P."/>
        </authorList>
    </citation>
    <scope>NUCLEOTIDE SEQUENCE</scope>
    <source>
        <strain evidence="2">PB745_02</strain>
        <tissue evidence="2">Gill</tissue>
    </source>
</reference>
<feature type="compositionally biased region" description="Pro residues" evidence="1">
    <location>
        <begin position="128"/>
        <end position="148"/>
    </location>
</feature>
<name>A0AAE1U685_9EUCA</name>
<evidence type="ECO:0000313" key="2">
    <source>
        <dbReference type="EMBL" id="KAK4309471.1"/>
    </source>
</evidence>
<evidence type="ECO:0000256" key="1">
    <source>
        <dbReference type="SAM" id="MobiDB-lite"/>
    </source>
</evidence>
<gene>
    <name evidence="2" type="ORF">Pmani_018901</name>
</gene>
<comment type="caution">
    <text evidence="2">The sequence shown here is derived from an EMBL/GenBank/DDBJ whole genome shotgun (WGS) entry which is preliminary data.</text>
</comment>
<feature type="region of interest" description="Disordered" evidence="1">
    <location>
        <begin position="1"/>
        <end position="75"/>
    </location>
</feature>
<dbReference type="AlphaFoldDB" id="A0AAE1U685"/>
<keyword evidence="3" id="KW-1185">Reference proteome</keyword>
<feature type="region of interest" description="Disordered" evidence="1">
    <location>
        <begin position="89"/>
        <end position="164"/>
    </location>
</feature>
<proteinExistence type="predicted"/>
<protein>
    <submittedName>
        <fullName evidence="2">Uncharacterized protein</fullName>
    </submittedName>
</protein>
<sequence>MAWPSPPGPSMGNNLPPISAPKLTRRRRPCSPAEPQEVVEEVDQQLYENMRGATIPDDFSVARRAPTRPGNTCTTLPISYLPLHDSLHNFRLPPLSHVPSIPAIESPMSLSPELEPPPPPRSHSLELEPPPPPRSPSPELEPPPPPIEDPADASSPPQSSLWPASYLKYLADSTSSDSDSDGTDS</sequence>